<keyword evidence="1" id="KW-0472">Membrane</keyword>
<dbReference type="Proteomes" id="UP000182915">
    <property type="component" value="Chromosome I"/>
</dbReference>
<name>A0A1H6KQ56_MYCRU</name>
<evidence type="ECO:0000313" key="2">
    <source>
        <dbReference type="EMBL" id="SEH77578.1"/>
    </source>
</evidence>
<accession>A0A1H6KQ56</accession>
<dbReference type="RefSeq" id="WP_083408624.1">
    <property type="nucleotide sequence ID" value="NZ_LT629971.1"/>
</dbReference>
<evidence type="ECO:0000256" key="1">
    <source>
        <dbReference type="SAM" id="Phobius"/>
    </source>
</evidence>
<dbReference type="OrthoDB" id="4640936at2"/>
<dbReference type="AlphaFoldDB" id="A0A1H6KQ56"/>
<gene>
    <name evidence="2" type="ORF">SAMN04489835_3990</name>
</gene>
<reference evidence="3" key="1">
    <citation type="submission" date="2016-10" db="EMBL/GenBank/DDBJ databases">
        <authorList>
            <person name="Varghese N."/>
            <person name="Submissions S."/>
        </authorList>
    </citation>
    <scope>NUCLEOTIDE SEQUENCE [LARGE SCALE GENOMIC DNA]</scope>
    <source>
        <strain evidence="3">DSM 45405</strain>
    </source>
</reference>
<keyword evidence="1" id="KW-1133">Transmembrane helix</keyword>
<dbReference type="EMBL" id="LT629971">
    <property type="protein sequence ID" value="SEH77578.1"/>
    <property type="molecule type" value="Genomic_DNA"/>
</dbReference>
<feature type="transmembrane region" description="Helical" evidence="1">
    <location>
        <begin position="20"/>
        <end position="48"/>
    </location>
</feature>
<keyword evidence="3" id="KW-1185">Reference proteome</keyword>
<feature type="transmembrane region" description="Helical" evidence="1">
    <location>
        <begin position="94"/>
        <end position="115"/>
    </location>
</feature>
<evidence type="ECO:0000313" key="3">
    <source>
        <dbReference type="Proteomes" id="UP000182915"/>
    </source>
</evidence>
<protein>
    <submittedName>
        <fullName evidence="2">Uncharacterized protein</fullName>
    </submittedName>
</protein>
<proteinExistence type="predicted"/>
<keyword evidence="1" id="KW-0812">Transmembrane</keyword>
<sequence>MTQPSYPAPVTTRSVSGVDLAVSITALLLTVVMIGVGAVFGMFSLAFLDHCPPESCSEQGAVNAVFTAVLVAGGIGVTGLVVKIVQLARRRRGWPFAAATFGLCLLTFVLGGVGLSTAVG</sequence>
<feature type="transmembrane region" description="Helical" evidence="1">
    <location>
        <begin position="60"/>
        <end position="82"/>
    </location>
</feature>
<organism evidence="2 3">
    <name type="scientific">Mycolicibacterium rutilum</name>
    <name type="common">Mycobacterium rutilum</name>
    <dbReference type="NCBI Taxonomy" id="370526"/>
    <lineage>
        <taxon>Bacteria</taxon>
        <taxon>Bacillati</taxon>
        <taxon>Actinomycetota</taxon>
        <taxon>Actinomycetes</taxon>
        <taxon>Mycobacteriales</taxon>
        <taxon>Mycobacteriaceae</taxon>
        <taxon>Mycolicibacterium</taxon>
    </lineage>
</organism>
<dbReference type="STRING" id="370526.SAMN04489835_3990"/>